<keyword evidence="1" id="KW-0812">Transmembrane</keyword>
<feature type="transmembrane region" description="Helical" evidence="1">
    <location>
        <begin position="44"/>
        <end position="65"/>
    </location>
</feature>
<proteinExistence type="predicted"/>
<feature type="transmembrane region" description="Helical" evidence="1">
    <location>
        <begin position="125"/>
        <end position="146"/>
    </location>
</feature>
<feature type="transmembrane region" description="Helical" evidence="1">
    <location>
        <begin position="86"/>
        <end position="113"/>
    </location>
</feature>
<dbReference type="HOGENOM" id="CLU_101062_0_0_1"/>
<feature type="transmembrane region" description="Helical" evidence="1">
    <location>
        <begin position="19"/>
        <end position="38"/>
    </location>
</feature>
<protein>
    <submittedName>
        <fullName evidence="2">Uncharacterized protein</fullName>
    </submittedName>
</protein>
<reference evidence="2 3" key="1">
    <citation type="submission" date="2014-04" db="EMBL/GenBank/DDBJ databases">
        <authorList>
            <consortium name="DOE Joint Genome Institute"/>
            <person name="Kuo A."/>
            <person name="Gay G."/>
            <person name="Dore J."/>
            <person name="Kohler A."/>
            <person name="Nagy L.G."/>
            <person name="Floudas D."/>
            <person name="Copeland A."/>
            <person name="Barry K.W."/>
            <person name="Cichocki N."/>
            <person name="Veneault-Fourrey C."/>
            <person name="LaButti K."/>
            <person name="Lindquist E.A."/>
            <person name="Lipzen A."/>
            <person name="Lundell T."/>
            <person name="Morin E."/>
            <person name="Murat C."/>
            <person name="Sun H."/>
            <person name="Tunlid A."/>
            <person name="Henrissat B."/>
            <person name="Grigoriev I.V."/>
            <person name="Hibbett D.S."/>
            <person name="Martin F."/>
            <person name="Nordberg H.P."/>
            <person name="Cantor M.N."/>
            <person name="Hua S.X."/>
        </authorList>
    </citation>
    <scope>NUCLEOTIDE SEQUENCE [LARGE SCALE GENOMIC DNA]</scope>
    <source>
        <strain evidence="3">h7</strain>
    </source>
</reference>
<evidence type="ECO:0000313" key="3">
    <source>
        <dbReference type="Proteomes" id="UP000053424"/>
    </source>
</evidence>
<accession>A0A0C3BQZ7</accession>
<dbReference type="AlphaFoldDB" id="A0A0C3BQZ7"/>
<keyword evidence="3" id="KW-1185">Reference proteome</keyword>
<reference evidence="3" key="2">
    <citation type="submission" date="2015-01" db="EMBL/GenBank/DDBJ databases">
        <title>Evolutionary Origins and Diversification of the Mycorrhizal Mutualists.</title>
        <authorList>
            <consortium name="DOE Joint Genome Institute"/>
            <consortium name="Mycorrhizal Genomics Consortium"/>
            <person name="Kohler A."/>
            <person name="Kuo A."/>
            <person name="Nagy L.G."/>
            <person name="Floudas D."/>
            <person name="Copeland A."/>
            <person name="Barry K.W."/>
            <person name="Cichocki N."/>
            <person name="Veneault-Fourrey C."/>
            <person name="LaButti K."/>
            <person name="Lindquist E.A."/>
            <person name="Lipzen A."/>
            <person name="Lundell T."/>
            <person name="Morin E."/>
            <person name="Murat C."/>
            <person name="Riley R."/>
            <person name="Ohm R."/>
            <person name="Sun H."/>
            <person name="Tunlid A."/>
            <person name="Henrissat B."/>
            <person name="Grigoriev I.V."/>
            <person name="Hibbett D.S."/>
            <person name="Martin F."/>
        </authorList>
    </citation>
    <scope>NUCLEOTIDE SEQUENCE [LARGE SCALE GENOMIC DNA]</scope>
    <source>
        <strain evidence="3">h7</strain>
    </source>
</reference>
<sequence>MTAAENHPFSALSRQIDQFLWASILLASAVTAISLINMGRLSVFTAPSMFLITVAHHIIFLRLASRDRKKPTHALEGTLAPTASKANIILLWILIAFWVIVVMIIIIVSVLVMSSMNQYEGWERLAGYLEIPFVVAEIALLIVLALKCRKQRRRTIVIPANVDWQHFRPAATTQAHGVEARNFVFGQRVNLLELEALVPPFHPQGSTTTIYDAALETEAILKSQCPADLRFKSIRTIHPT</sequence>
<dbReference type="Proteomes" id="UP000053424">
    <property type="component" value="Unassembled WGS sequence"/>
</dbReference>
<evidence type="ECO:0000313" key="2">
    <source>
        <dbReference type="EMBL" id="KIM39070.1"/>
    </source>
</evidence>
<keyword evidence="1" id="KW-0472">Membrane</keyword>
<dbReference type="OrthoDB" id="2939553at2759"/>
<gene>
    <name evidence="2" type="ORF">M413DRAFT_447424</name>
</gene>
<name>A0A0C3BQZ7_HEBCY</name>
<dbReference type="EMBL" id="KN831787">
    <property type="protein sequence ID" value="KIM39070.1"/>
    <property type="molecule type" value="Genomic_DNA"/>
</dbReference>
<organism evidence="2 3">
    <name type="scientific">Hebeloma cylindrosporum</name>
    <dbReference type="NCBI Taxonomy" id="76867"/>
    <lineage>
        <taxon>Eukaryota</taxon>
        <taxon>Fungi</taxon>
        <taxon>Dikarya</taxon>
        <taxon>Basidiomycota</taxon>
        <taxon>Agaricomycotina</taxon>
        <taxon>Agaricomycetes</taxon>
        <taxon>Agaricomycetidae</taxon>
        <taxon>Agaricales</taxon>
        <taxon>Agaricineae</taxon>
        <taxon>Hymenogastraceae</taxon>
        <taxon>Hebeloma</taxon>
    </lineage>
</organism>
<evidence type="ECO:0000256" key="1">
    <source>
        <dbReference type="SAM" id="Phobius"/>
    </source>
</evidence>
<keyword evidence="1" id="KW-1133">Transmembrane helix</keyword>